<comment type="caution">
    <text evidence="1">The sequence shown here is derived from an EMBL/GenBank/DDBJ whole genome shotgun (WGS) entry which is preliminary data.</text>
</comment>
<keyword evidence="2" id="KW-1185">Reference proteome</keyword>
<reference evidence="1 2" key="1">
    <citation type="submission" date="2021-06" db="EMBL/GenBank/DDBJ databases">
        <title>Caerostris darwini draft genome.</title>
        <authorList>
            <person name="Kono N."/>
            <person name="Arakawa K."/>
        </authorList>
    </citation>
    <scope>NUCLEOTIDE SEQUENCE [LARGE SCALE GENOMIC DNA]</scope>
</reference>
<organism evidence="1 2">
    <name type="scientific">Caerostris darwini</name>
    <dbReference type="NCBI Taxonomy" id="1538125"/>
    <lineage>
        <taxon>Eukaryota</taxon>
        <taxon>Metazoa</taxon>
        <taxon>Ecdysozoa</taxon>
        <taxon>Arthropoda</taxon>
        <taxon>Chelicerata</taxon>
        <taxon>Arachnida</taxon>
        <taxon>Araneae</taxon>
        <taxon>Araneomorphae</taxon>
        <taxon>Entelegynae</taxon>
        <taxon>Araneoidea</taxon>
        <taxon>Araneidae</taxon>
        <taxon>Caerostris</taxon>
    </lineage>
</organism>
<sequence>MFYFSAVLEYHQSTSCVIIQFGTISKDGESTEIVIKILPEDLISVPWRVDGKFTFYVREFKGFVMSVDVLSEVVELVNFESVSKGDGRGGILRASEETVL</sequence>
<dbReference type="AlphaFoldDB" id="A0AAV4S4H1"/>
<name>A0AAV4S4H1_9ARAC</name>
<dbReference type="Proteomes" id="UP001054837">
    <property type="component" value="Unassembled WGS sequence"/>
</dbReference>
<accession>A0AAV4S4H1</accession>
<gene>
    <name evidence="1" type="ORF">CDAR_52401</name>
</gene>
<protein>
    <submittedName>
        <fullName evidence="1">Uncharacterized protein</fullName>
    </submittedName>
</protein>
<dbReference type="EMBL" id="BPLQ01007050">
    <property type="protein sequence ID" value="GIY27395.1"/>
    <property type="molecule type" value="Genomic_DNA"/>
</dbReference>
<evidence type="ECO:0000313" key="1">
    <source>
        <dbReference type="EMBL" id="GIY27395.1"/>
    </source>
</evidence>
<evidence type="ECO:0000313" key="2">
    <source>
        <dbReference type="Proteomes" id="UP001054837"/>
    </source>
</evidence>
<proteinExistence type="predicted"/>